<dbReference type="PANTHER" id="PTHR37309:SF1">
    <property type="entry name" value="SLR0284 PROTEIN"/>
    <property type="match status" value="1"/>
</dbReference>
<reference evidence="2 3" key="1">
    <citation type="submission" date="2020-08" db="EMBL/GenBank/DDBJ databases">
        <title>Genome sequence of Weissella diestrammenae KACC 16890T.</title>
        <authorList>
            <person name="Hyun D.-W."/>
            <person name="Bae J.-W."/>
        </authorList>
    </citation>
    <scope>NUCLEOTIDE SEQUENCE [LARGE SCALE GENOMIC DNA]</scope>
    <source>
        <strain evidence="2 3">KACC 16890</strain>
    </source>
</reference>
<dbReference type="Proteomes" id="UP000515800">
    <property type="component" value="Chromosome"/>
</dbReference>
<dbReference type="KEGG" id="wdi:H9L19_01830"/>
<dbReference type="RefSeq" id="WP_187529472.1">
    <property type="nucleotide sequence ID" value="NZ_CP060724.1"/>
</dbReference>
<feature type="transmembrane region" description="Helical" evidence="1">
    <location>
        <begin position="59"/>
        <end position="83"/>
    </location>
</feature>
<keyword evidence="3" id="KW-1185">Reference proteome</keyword>
<dbReference type="InterPro" id="IPR007165">
    <property type="entry name" value="Phage_holin_4_2"/>
</dbReference>
<feature type="transmembrane region" description="Helical" evidence="1">
    <location>
        <begin position="12"/>
        <end position="29"/>
    </location>
</feature>
<gene>
    <name evidence="2" type="ORF">H9L19_01830</name>
</gene>
<evidence type="ECO:0000256" key="1">
    <source>
        <dbReference type="SAM" id="Phobius"/>
    </source>
</evidence>
<feature type="transmembrane region" description="Helical" evidence="1">
    <location>
        <begin position="95"/>
        <end position="117"/>
    </location>
</feature>
<dbReference type="PANTHER" id="PTHR37309">
    <property type="entry name" value="SLR0284 PROTEIN"/>
    <property type="match status" value="1"/>
</dbReference>
<name>A0A7G9T6B5_9LACO</name>
<dbReference type="EMBL" id="CP060724">
    <property type="protein sequence ID" value="QNN75640.1"/>
    <property type="molecule type" value="Genomic_DNA"/>
</dbReference>
<keyword evidence="1" id="KW-0472">Membrane</keyword>
<dbReference type="AlphaFoldDB" id="A0A7G9T6B5"/>
<evidence type="ECO:0000313" key="3">
    <source>
        <dbReference type="Proteomes" id="UP000515800"/>
    </source>
</evidence>
<sequence>MTFRRFSFLQRLIINTVMFLALAGLFPQGMYVENLWTAVLAAFVLGFLNAFVRPVLHFLSLPLTIISMGLFAFIINAFVLWLTSWVVGTGFQFTSFGWAVLISIIMSLVNAILSSYFNRE</sequence>
<keyword evidence="1" id="KW-1133">Transmembrane helix</keyword>
<evidence type="ECO:0000313" key="2">
    <source>
        <dbReference type="EMBL" id="QNN75640.1"/>
    </source>
</evidence>
<proteinExistence type="predicted"/>
<organism evidence="2 3">
    <name type="scientific">Weissella diestrammenae</name>
    <dbReference type="NCBI Taxonomy" id="1162633"/>
    <lineage>
        <taxon>Bacteria</taxon>
        <taxon>Bacillati</taxon>
        <taxon>Bacillota</taxon>
        <taxon>Bacilli</taxon>
        <taxon>Lactobacillales</taxon>
        <taxon>Lactobacillaceae</taxon>
        <taxon>Weissella</taxon>
    </lineage>
</organism>
<dbReference type="Pfam" id="PF04020">
    <property type="entry name" value="Phage_holin_4_2"/>
    <property type="match status" value="1"/>
</dbReference>
<protein>
    <submittedName>
        <fullName evidence="2">Phage holin family protein</fullName>
    </submittedName>
</protein>
<keyword evidence="1" id="KW-0812">Transmembrane</keyword>
<feature type="transmembrane region" description="Helical" evidence="1">
    <location>
        <begin position="35"/>
        <end position="52"/>
    </location>
</feature>
<accession>A0A7G9T6B5</accession>